<evidence type="ECO:0000256" key="3">
    <source>
        <dbReference type="ARBA" id="ARBA00022617"/>
    </source>
</evidence>
<gene>
    <name evidence="9" type="ORF">HERILL_LOCUS12642</name>
</gene>
<protein>
    <recommendedName>
        <fullName evidence="11">Cytochrome P450</fullName>
    </recommendedName>
</protein>
<accession>A0A7R8YYI9</accession>
<dbReference type="FunFam" id="1.10.630.10:FF:000006">
    <property type="entry name" value="Cytochrome P450 302a1, mitochondrial"/>
    <property type="match status" value="1"/>
</dbReference>
<evidence type="ECO:0000256" key="7">
    <source>
        <dbReference type="ARBA" id="ARBA00023033"/>
    </source>
</evidence>
<comment type="similarity">
    <text evidence="2">Belongs to the cytochrome P450 family.</text>
</comment>
<organism evidence="9 10">
    <name type="scientific">Hermetia illucens</name>
    <name type="common">Black soldier fly</name>
    <dbReference type="NCBI Taxonomy" id="343691"/>
    <lineage>
        <taxon>Eukaryota</taxon>
        <taxon>Metazoa</taxon>
        <taxon>Ecdysozoa</taxon>
        <taxon>Arthropoda</taxon>
        <taxon>Hexapoda</taxon>
        <taxon>Insecta</taxon>
        <taxon>Pterygota</taxon>
        <taxon>Neoptera</taxon>
        <taxon>Endopterygota</taxon>
        <taxon>Diptera</taxon>
        <taxon>Brachycera</taxon>
        <taxon>Stratiomyomorpha</taxon>
        <taxon>Stratiomyidae</taxon>
        <taxon>Hermetiinae</taxon>
        <taxon>Hermetia</taxon>
    </lineage>
</organism>
<evidence type="ECO:0000256" key="6">
    <source>
        <dbReference type="ARBA" id="ARBA00023004"/>
    </source>
</evidence>
<name>A0A7R8YYI9_HERIL</name>
<dbReference type="InParanoid" id="A0A7R8YYI9"/>
<dbReference type="InterPro" id="IPR017972">
    <property type="entry name" value="Cyt_P450_CS"/>
</dbReference>
<dbReference type="GO" id="GO:0016705">
    <property type="term" value="F:oxidoreductase activity, acting on paired donors, with incorporation or reduction of molecular oxygen"/>
    <property type="evidence" value="ECO:0007669"/>
    <property type="project" value="InterPro"/>
</dbReference>
<dbReference type="PANTHER" id="PTHR24279">
    <property type="entry name" value="CYTOCHROME P450"/>
    <property type="match status" value="1"/>
</dbReference>
<keyword evidence="10" id="KW-1185">Reference proteome</keyword>
<evidence type="ECO:0000313" key="10">
    <source>
        <dbReference type="Proteomes" id="UP000594454"/>
    </source>
</evidence>
<keyword evidence="3 8" id="KW-0349">Heme</keyword>
<evidence type="ECO:0000256" key="5">
    <source>
        <dbReference type="ARBA" id="ARBA00023002"/>
    </source>
</evidence>
<reference evidence="9 10" key="1">
    <citation type="submission" date="2020-11" db="EMBL/GenBank/DDBJ databases">
        <authorList>
            <person name="Wallbank WR R."/>
            <person name="Pardo Diaz C."/>
            <person name="Kozak K."/>
            <person name="Martin S."/>
            <person name="Jiggins C."/>
            <person name="Moest M."/>
            <person name="Warren A I."/>
            <person name="Generalovic N T."/>
            <person name="Byers J.R.P. K."/>
            <person name="Montejo-Kovacevich G."/>
            <person name="Yen C E."/>
        </authorList>
    </citation>
    <scope>NUCLEOTIDE SEQUENCE [LARGE SCALE GENOMIC DNA]</scope>
</reference>
<evidence type="ECO:0000256" key="2">
    <source>
        <dbReference type="ARBA" id="ARBA00010617"/>
    </source>
</evidence>
<feature type="binding site" description="axial binding residue" evidence="8">
    <location>
        <position position="811"/>
    </location>
    <ligand>
        <name>heme</name>
        <dbReference type="ChEBI" id="CHEBI:30413"/>
    </ligand>
    <ligandPart>
        <name>Fe</name>
        <dbReference type="ChEBI" id="CHEBI:18248"/>
    </ligandPart>
</feature>
<keyword evidence="4 8" id="KW-0479">Metal-binding</keyword>
<dbReference type="GO" id="GO:0005506">
    <property type="term" value="F:iron ion binding"/>
    <property type="evidence" value="ECO:0007669"/>
    <property type="project" value="InterPro"/>
</dbReference>
<evidence type="ECO:0000256" key="8">
    <source>
        <dbReference type="PIRSR" id="PIRSR602401-1"/>
    </source>
</evidence>
<dbReference type="InterPro" id="IPR050479">
    <property type="entry name" value="CYP11_CYP27_families"/>
</dbReference>
<dbReference type="GO" id="GO:0004497">
    <property type="term" value="F:monooxygenase activity"/>
    <property type="evidence" value="ECO:0007669"/>
    <property type="project" value="UniProtKB-KW"/>
</dbReference>
<dbReference type="AlphaFoldDB" id="A0A7R8YYI9"/>
<dbReference type="PROSITE" id="PS00086">
    <property type="entry name" value="CYTOCHROME_P450"/>
    <property type="match status" value="2"/>
</dbReference>
<dbReference type="CDD" id="cd11054">
    <property type="entry name" value="CYP24A1-like"/>
    <property type="match status" value="2"/>
</dbReference>
<evidence type="ECO:0008006" key="11">
    <source>
        <dbReference type="Google" id="ProtNLM"/>
    </source>
</evidence>
<dbReference type="Gene3D" id="1.10.630.10">
    <property type="entry name" value="Cytochrome P450"/>
    <property type="match status" value="2"/>
</dbReference>
<keyword evidence="5" id="KW-0560">Oxidoreductase</keyword>
<dbReference type="InterPro" id="IPR036396">
    <property type="entry name" value="Cyt_P450_sf"/>
</dbReference>
<dbReference type="GO" id="GO:0020037">
    <property type="term" value="F:heme binding"/>
    <property type="evidence" value="ECO:0007669"/>
    <property type="project" value="InterPro"/>
</dbReference>
<sequence length="864" mass="98543">MVQPRRAKLYIPTIDEVADNFLERIRKLRESATNQLPGNFEAEIHKWALESIGVIALDKRLGLISDDCNEREAKFLASLESFFRLAYDLEFKPSLWRIIATPKFKEMMKVLTTMTDLSNEYIDEAKARLDKKANTAEKDHEESVLEKLLKINPTIAKVMAIDMLFAGVDTTSSAFKSALYLLSKNPEKQEALRKEILTVLPRKDSSLTVEKMARLPYLRACLKESHRLHPVIHGNVRGAGRDLVLDGYQIPKGTFVVFNSPDLMKDEAYFPDATKFIPERWLKDEGKGASCPGTAKTFHPFVFLPFGFGPRSCIGWRFAEMEIEILISKLVRNFYISWDHPDLKFKWKTLNVPDGKLKFTLTDHGTVTASDTHDDLSNTAPFSSLPGPSPISFLLSNLPGGKYYKMELQEVLNSVRKQYGDIVKFPGLFGNPDMAISFNPDHFEILFRTEGQWPARLALDTLVYHRHNYRSSIFKEHHGLLNTQGKQWGDFRTAVNPVMIQPKNTKPYIPIIDEVASDFLERIHKLRNPGTNQLPENFEDELNKWTLESIGVIALDTRLGLISDKYNERAATFIESVKSFFQLAFDLEFKPSIWKIVGTPKFYKLMKVLNTITDLSSQYIDEAKVKLDSKQMDSTRDHEESVLAKLMKIDPNIAKVMAMDMVFAGVDTTSSAFTSALYLLAKNPDKQEILRKEILTVLPDKNSAFTVNNMARLPYLRACIKESQRLLPTLNGNLRCAGQDIVLDGYQIPKGTPVVMQSPALQKDDKYYPNAKKFLPERWLKTKEAGVSCPASAKSAHPFIYLPFGFGPRTCIGKRFAEMEIEILLSKIVRNFYVTWERPDLKFEWRTLNVPNGKLMFTLNDVEK</sequence>
<dbReference type="PRINTS" id="PR00385">
    <property type="entry name" value="P450"/>
</dbReference>
<keyword evidence="7" id="KW-0503">Monooxygenase</keyword>
<evidence type="ECO:0000256" key="4">
    <source>
        <dbReference type="ARBA" id="ARBA00022723"/>
    </source>
</evidence>
<evidence type="ECO:0000313" key="9">
    <source>
        <dbReference type="EMBL" id="CAD7090138.1"/>
    </source>
</evidence>
<dbReference type="SUPFAM" id="SSF48264">
    <property type="entry name" value="Cytochrome P450"/>
    <property type="match status" value="2"/>
</dbReference>
<evidence type="ECO:0000256" key="1">
    <source>
        <dbReference type="ARBA" id="ARBA00001971"/>
    </source>
</evidence>
<dbReference type="EMBL" id="LR899013">
    <property type="protein sequence ID" value="CAD7090138.1"/>
    <property type="molecule type" value="Genomic_DNA"/>
</dbReference>
<dbReference type="PANTHER" id="PTHR24279:SF120">
    <property type="entry name" value="CYTOCHROME P450"/>
    <property type="match status" value="1"/>
</dbReference>
<dbReference type="InterPro" id="IPR002401">
    <property type="entry name" value="Cyt_P450_E_grp-I"/>
</dbReference>
<dbReference type="Pfam" id="PF00067">
    <property type="entry name" value="p450"/>
    <property type="match status" value="2"/>
</dbReference>
<dbReference type="PRINTS" id="PR00463">
    <property type="entry name" value="EP450I"/>
</dbReference>
<proteinExistence type="inferred from homology"/>
<dbReference type="OrthoDB" id="3945418at2759"/>
<comment type="cofactor">
    <cofactor evidence="1 8">
        <name>heme</name>
        <dbReference type="ChEBI" id="CHEBI:30413"/>
    </cofactor>
</comment>
<dbReference type="InterPro" id="IPR001128">
    <property type="entry name" value="Cyt_P450"/>
</dbReference>
<dbReference type="FunCoup" id="A0A7R8YYI9">
    <property type="interactions" value="28"/>
</dbReference>
<keyword evidence="6 8" id="KW-0408">Iron</keyword>
<dbReference type="Proteomes" id="UP000594454">
    <property type="component" value="Chromosome 5"/>
</dbReference>